<sequence length="82" mass="8484">MFIGRHVAAGTAERPENGRKFAIPRLATGARPAFIGTERRGLSNPVLTLLVVIPTLSPDAVVILPVRGGVAGTVAGDASRPE</sequence>
<comment type="caution">
    <text evidence="1">The sequence shown here is derived from an EMBL/GenBank/DDBJ whole genome shotgun (WGS) entry which is preliminary data.</text>
</comment>
<reference evidence="1" key="1">
    <citation type="submission" date="2021-02" db="EMBL/GenBank/DDBJ databases">
        <title>Draft genome sequence of Microbispora sp. RL4-1S isolated from rice leaves in Thailand.</title>
        <authorList>
            <person name="Muangham S."/>
            <person name="Duangmal K."/>
        </authorList>
    </citation>
    <scope>NUCLEOTIDE SEQUENCE</scope>
    <source>
        <strain evidence="1">RL4-1S</strain>
    </source>
</reference>
<dbReference type="AlphaFoldDB" id="A0A940WS95"/>
<keyword evidence="2" id="KW-1185">Reference proteome</keyword>
<protein>
    <submittedName>
        <fullName evidence="1">Uncharacterized protein</fullName>
    </submittedName>
</protein>
<dbReference type="EMBL" id="JAFCNB010000068">
    <property type="protein sequence ID" value="MBP2708712.1"/>
    <property type="molecule type" value="Genomic_DNA"/>
</dbReference>
<name>A0A940WS95_9ACTN</name>
<proteinExistence type="predicted"/>
<evidence type="ECO:0000313" key="2">
    <source>
        <dbReference type="Proteomes" id="UP000674234"/>
    </source>
</evidence>
<dbReference type="Proteomes" id="UP000674234">
    <property type="component" value="Unassembled WGS sequence"/>
</dbReference>
<dbReference type="RefSeq" id="WP_210159967.1">
    <property type="nucleotide sequence ID" value="NZ_JAFCNB010000068.1"/>
</dbReference>
<evidence type="ECO:0000313" key="1">
    <source>
        <dbReference type="EMBL" id="MBP2708712.1"/>
    </source>
</evidence>
<organism evidence="1 2">
    <name type="scientific">Microbispora oryzae</name>
    <dbReference type="NCBI Taxonomy" id="2806554"/>
    <lineage>
        <taxon>Bacteria</taxon>
        <taxon>Bacillati</taxon>
        <taxon>Actinomycetota</taxon>
        <taxon>Actinomycetes</taxon>
        <taxon>Streptosporangiales</taxon>
        <taxon>Streptosporangiaceae</taxon>
        <taxon>Microbispora</taxon>
    </lineage>
</organism>
<accession>A0A940WS95</accession>
<gene>
    <name evidence="1" type="ORF">JOL79_33585</name>
</gene>